<feature type="region of interest" description="Disordered" evidence="1">
    <location>
        <begin position="549"/>
        <end position="601"/>
    </location>
</feature>
<dbReference type="OrthoDB" id="5401106at2759"/>
<feature type="compositionally biased region" description="Polar residues" evidence="1">
    <location>
        <begin position="1050"/>
        <end position="1061"/>
    </location>
</feature>
<gene>
    <name evidence="2" type="ORF">CCM_02461</name>
</gene>
<dbReference type="InParanoid" id="G3J9W7"/>
<feature type="compositionally biased region" description="Low complexity" evidence="1">
    <location>
        <begin position="549"/>
        <end position="573"/>
    </location>
</feature>
<dbReference type="Proteomes" id="UP000001610">
    <property type="component" value="Unassembled WGS sequence"/>
</dbReference>
<dbReference type="RefSeq" id="XP_006667676.1">
    <property type="nucleotide sequence ID" value="XM_006667613.1"/>
</dbReference>
<feature type="compositionally biased region" description="Low complexity" evidence="1">
    <location>
        <begin position="1168"/>
        <end position="1187"/>
    </location>
</feature>
<feature type="compositionally biased region" description="Low complexity" evidence="1">
    <location>
        <begin position="981"/>
        <end position="998"/>
    </location>
</feature>
<dbReference type="KEGG" id="cmt:CCM_02461"/>
<name>G3J9W7_CORMM</name>
<reference evidence="2 3" key="1">
    <citation type="journal article" date="2011" name="Genome Biol.">
        <title>Genome sequence of the insect pathogenic fungus Cordyceps militaris, a valued traditional Chinese medicine.</title>
        <authorList>
            <person name="Zheng P."/>
            <person name="Xia Y."/>
            <person name="Xiao G."/>
            <person name="Xiong C."/>
            <person name="Hu X."/>
            <person name="Zhang S."/>
            <person name="Zheng H."/>
            <person name="Huang Y."/>
            <person name="Zhou Y."/>
            <person name="Wang S."/>
            <person name="Zhao G.P."/>
            <person name="Liu X."/>
            <person name="St Leger R.J."/>
            <person name="Wang C."/>
        </authorList>
    </citation>
    <scope>NUCLEOTIDE SEQUENCE [LARGE SCALE GENOMIC DNA]</scope>
    <source>
        <strain evidence="2 3">CM01</strain>
    </source>
</reference>
<dbReference type="GeneID" id="18164488"/>
<dbReference type="eggNOG" id="ENOG502RVJZ">
    <property type="taxonomic scope" value="Eukaryota"/>
</dbReference>
<sequence length="1270" mass="137120">MADQTSWTSAIVALEGAPKFVTTQLRLLPSTPQILILPALSTYITTTLPSFLDVYDPVQHLRQVNAAMKRRHRDAQAFLRHSAADGPRLVFMDGGAASARALCLGALMQHETAGDRAAAEALLGRLTRRGLGGLAQAGHEQRAHSAPMVYSVRHLHDVDESSDPGTRAMRAADALDRQTASLQVSNELDLTTRHHSLSRAASLPVLSAAAAGLDTPGTSAEPFFVFGHSSSSSLYDCTPTTERPRPPAAQSPALAPPRFSVVHYDQHAELPSVFGFDDFPAASSWSSAEDGEITPRLRDSTITTTTTTTNTNTSAAVHRRFASNPISPMSDAFSMRSSVGNVEYGRASLLHMRRTTSVRGAGGDGFLGAVGVKAAIVGTTHDTTPKLLSRHATAETRRPEYNNALAATRQQFVVGQSMAPVLKETLLSSSSTGGGSMTYPLTRVPSTTTRPRTISVKRTRPVIKLQPVPSTKKRRWQQGKSTYIDDEADVVPAAPTPPPEDDADYEPVFPRMEDLVLFLRSELTPQPVLESALNAMREEYMRKSVTCCSSASSSSSSSSTPSSKARSSGSFKSLTDDGTAGLTSPEESCTELDDDQVTTPRTAVKMTEAMPSMDDYDPFAYINPAYGASTHSSKPSQASVAVVHPPTPAQTPPPEELVEADSTEVASMAAESQPADTEKEVIEELDCSIQEVVVEPKQPPVEVQNSIRDVLYRRYPVAAKGYVSSFQFPAPPTANDDGLWRPLFRSRKTSSLPAVGVDGHLLPPTQLKQILAVGLQNGIKREYAARVISQIERFGTEPTGAARCTRLDFRYLLANTMQSFTSQPLRSQMAENPFGSPQLLAARLLPHLETYLAMHADIRFLILEYPPEHLATIIALQKLASVNLIKIAQIVDARSKERLPFRQVRAGSVSSGSGNSANSGGSSIYSRRTTSLTSNSLSVEASDANRAKANFLLTSSASGKDIADFVAAVWNVPVPDRPQTAPEAALPPAASAPPSLAASDDDERLPLESFPLELPATSSPPTPETSPVQRKAKPPPLRVSALSAFPKPTGPQSPLTSSANMLSVLAPPSTMTPPTSSKQEYHSSSRTPSPEQQQQQHVVARVSAVGTSTLHLRRQLSNSTMRTTNSGMSAVSRASTPHIASMRKNAPPAPSTPSRLYNPSIPPSPSIHQQQPQQQQHQHQQHQQQQYYHHHHHHHLSQLAPPPRFLDSLSSSMAGSTLLDDGASSIMTFDPAEDSDYDQEERRLMPFFGKKRRRVKPGTQKALRVLGMMA</sequence>
<feature type="region of interest" description="Disordered" evidence="1">
    <location>
        <begin position="905"/>
        <end position="927"/>
    </location>
</feature>
<dbReference type="OMA" id="WKPVFRE"/>
<evidence type="ECO:0000313" key="2">
    <source>
        <dbReference type="EMBL" id="EGX94190.1"/>
    </source>
</evidence>
<dbReference type="AlphaFoldDB" id="G3J9W7"/>
<feature type="compositionally biased region" description="Polar residues" evidence="1">
    <location>
        <begin position="1082"/>
        <end position="1097"/>
    </location>
</feature>
<proteinExistence type="predicted"/>
<dbReference type="STRING" id="983644.G3J9W7"/>
<accession>G3J9W7</accession>
<dbReference type="VEuPathDB" id="FungiDB:CCM_02461"/>
<evidence type="ECO:0000256" key="1">
    <source>
        <dbReference type="SAM" id="MobiDB-lite"/>
    </source>
</evidence>
<evidence type="ECO:0008006" key="4">
    <source>
        <dbReference type="Google" id="ProtNLM"/>
    </source>
</evidence>
<feature type="compositionally biased region" description="Low complexity" evidence="1">
    <location>
        <begin position="906"/>
        <end position="927"/>
    </location>
</feature>
<feature type="region of interest" description="Disordered" evidence="1">
    <location>
        <begin position="468"/>
        <end position="505"/>
    </location>
</feature>
<evidence type="ECO:0000313" key="3">
    <source>
        <dbReference type="Proteomes" id="UP000001610"/>
    </source>
</evidence>
<keyword evidence="3" id="KW-1185">Reference proteome</keyword>
<protein>
    <recommendedName>
        <fullName evidence="4">Gastric mucin</fullName>
    </recommendedName>
</protein>
<feature type="compositionally biased region" description="Low complexity" evidence="1">
    <location>
        <begin position="440"/>
        <end position="449"/>
    </location>
</feature>
<dbReference type="EMBL" id="JH126400">
    <property type="protein sequence ID" value="EGX94190.1"/>
    <property type="molecule type" value="Genomic_DNA"/>
</dbReference>
<feature type="region of interest" description="Disordered" evidence="1">
    <location>
        <begin position="428"/>
        <end position="449"/>
    </location>
</feature>
<feature type="region of interest" description="Disordered" evidence="1">
    <location>
        <begin position="979"/>
        <end position="1204"/>
    </location>
</feature>
<feature type="compositionally biased region" description="Low complexity" evidence="1">
    <location>
        <begin position="1067"/>
        <end position="1077"/>
    </location>
</feature>
<organism evidence="2 3">
    <name type="scientific">Cordyceps militaris (strain CM01)</name>
    <name type="common">Caterpillar fungus</name>
    <dbReference type="NCBI Taxonomy" id="983644"/>
    <lineage>
        <taxon>Eukaryota</taxon>
        <taxon>Fungi</taxon>
        <taxon>Dikarya</taxon>
        <taxon>Ascomycota</taxon>
        <taxon>Pezizomycotina</taxon>
        <taxon>Sordariomycetes</taxon>
        <taxon>Hypocreomycetidae</taxon>
        <taxon>Hypocreales</taxon>
        <taxon>Cordycipitaceae</taxon>
        <taxon>Cordyceps</taxon>
    </lineage>
</organism>
<dbReference type="HOGENOM" id="CLU_006328_0_0_1"/>
<feature type="compositionally biased region" description="Polar residues" evidence="1">
    <location>
        <begin position="1105"/>
        <end position="1135"/>
    </location>
</feature>